<protein>
    <recommendedName>
        <fullName evidence="3">Cytoplasmic protein</fullName>
    </recommendedName>
</protein>
<organism evidence="1 2">
    <name type="scientific">Methylocaldum szegediense</name>
    <dbReference type="NCBI Taxonomy" id="73780"/>
    <lineage>
        <taxon>Bacteria</taxon>
        <taxon>Pseudomonadati</taxon>
        <taxon>Pseudomonadota</taxon>
        <taxon>Gammaproteobacteria</taxon>
        <taxon>Methylococcales</taxon>
        <taxon>Methylococcaceae</taxon>
        <taxon>Methylocaldum</taxon>
    </lineage>
</organism>
<accession>A0ABM9I899</accession>
<evidence type="ECO:0008006" key="3">
    <source>
        <dbReference type="Google" id="ProtNLM"/>
    </source>
</evidence>
<dbReference type="RefSeq" id="WP_051331546.1">
    <property type="nucleotide sequence ID" value="NZ_OX458333.1"/>
</dbReference>
<reference evidence="1 2" key="1">
    <citation type="submission" date="2023-03" db="EMBL/GenBank/DDBJ databases">
        <authorList>
            <person name="Pearce D."/>
        </authorList>
    </citation>
    <scope>NUCLEOTIDE SEQUENCE [LARGE SCALE GENOMIC DNA]</scope>
    <source>
        <strain evidence="1">Msz</strain>
    </source>
</reference>
<dbReference type="Gene3D" id="1.10.340.30">
    <property type="entry name" value="Hypothetical protein, domain 2"/>
    <property type="match status" value="1"/>
</dbReference>
<proteinExistence type="predicted"/>
<gene>
    <name evidence="1" type="ORF">MSZNOR_4530</name>
</gene>
<sequence>MSKSARSENRYASPSDLVAALGGRFSAELEIDVSERGDGELFKWFLAAVLFGARISERIAARTYRTFAKRKLTTPEAIIACGWDGLVAVLDEGGYTRYDFKTATKLLNLSQSLLEEYGGSLNRLHAKAESAEDLEQRLMALAKGIGPTTVTIFLRELRGIWPKATPRLSDLAIDGAKALGFLPDEQCENRLAAARLQALWARAGGAPSEFPDFETALVRHGLSLRRAKTHAGKSAG</sequence>
<evidence type="ECO:0000313" key="2">
    <source>
        <dbReference type="Proteomes" id="UP001162030"/>
    </source>
</evidence>
<dbReference type="InterPro" id="IPR011257">
    <property type="entry name" value="DNA_glycosylase"/>
</dbReference>
<keyword evidence="2" id="KW-1185">Reference proteome</keyword>
<dbReference type="Proteomes" id="UP001162030">
    <property type="component" value="Chromosome"/>
</dbReference>
<name>A0ABM9I899_9GAMM</name>
<dbReference type="EMBL" id="OX458333">
    <property type="protein sequence ID" value="CAI8954819.1"/>
    <property type="molecule type" value="Genomic_DNA"/>
</dbReference>
<evidence type="ECO:0000313" key="1">
    <source>
        <dbReference type="EMBL" id="CAI8954819.1"/>
    </source>
</evidence>
<dbReference type="SUPFAM" id="SSF48150">
    <property type="entry name" value="DNA-glycosylase"/>
    <property type="match status" value="1"/>
</dbReference>